<reference evidence="2" key="1">
    <citation type="submission" date="2020-05" db="EMBL/GenBank/DDBJ databases">
        <title>Phylogenomic resolution of chytrid fungi.</title>
        <authorList>
            <person name="Stajich J.E."/>
            <person name="Amses K."/>
            <person name="Simmons R."/>
            <person name="Seto K."/>
            <person name="Myers J."/>
            <person name="Bonds A."/>
            <person name="Quandt C.A."/>
            <person name="Barry K."/>
            <person name="Liu P."/>
            <person name="Grigoriev I."/>
            <person name="Longcore J.E."/>
            <person name="James T.Y."/>
        </authorList>
    </citation>
    <scope>NUCLEOTIDE SEQUENCE</scope>
    <source>
        <strain evidence="2">PLAUS21</strain>
    </source>
</reference>
<gene>
    <name evidence="2" type="ORF">HK103_000004</name>
</gene>
<dbReference type="EMBL" id="JADGKB010000001">
    <property type="protein sequence ID" value="KAJ3262475.1"/>
    <property type="molecule type" value="Genomic_DNA"/>
</dbReference>
<organism evidence="2 3">
    <name type="scientific">Boothiomyces macroporosus</name>
    <dbReference type="NCBI Taxonomy" id="261099"/>
    <lineage>
        <taxon>Eukaryota</taxon>
        <taxon>Fungi</taxon>
        <taxon>Fungi incertae sedis</taxon>
        <taxon>Chytridiomycota</taxon>
        <taxon>Chytridiomycota incertae sedis</taxon>
        <taxon>Chytridiomycetes</taxon>
        <taxon>Rhizophydiales</taxon>
        <taxon>Terramycetaceae</taxon>
        <taxon>Boothiomyces</taxon>
    </lineage>
</organism>
<feature type="region of interest" description="Disordered" evidence="1">
    <location>
        <begin position="16"/>
        <end position="69"/>
    </location>
</feature>
<name>A0AAD5UMS3_9FUNG</name>
<evidence type="ECO:0000256" key="1">
    <source>
        <dbReference type="SAM" id="MobiDB-lite"/>
    </source>
</evidence>
<dbReference type="AlphaFoldDB" id="A0AAD5UMS3"/>
<protein>
    <submittedName>
        <fullName evidence="2">Uncharacterized protein</fullName>
    </submittedName>
</protein>
<evidence type="ECO:0000313" key="2">
    <source>
        <dbReference type="EMBL" id="KAJ3262475.1"/>
    </source>
</evidence>
<dbReference type="Proteomes" id="UP001210925">
    <property type="component" value="Unassembled WGS sequence"/>
</dbReference>
<comment type="caution">
    <text evidence="2">The sequence shown here is derived from an EMBL/GenBank/DDBJ whole genome shotgun (WGS) entry which is preliminary data.</text>
</comment>
<accession>A0AAD5UMS3</accession>
<keyword evidence="3" id="KW-1185">Reference proteome</keyword>
<evidence type="ECO:0000313" key="3">
    <source>
        <dbReference type="Proteomes" id="UP001210925"/>
    </source>
</evidence>
<sequence length="203" mass="24037">MFAVFKDRGIKRMMSFSSKKEEKQQPLVDIYSIPAVDSKKSKSTNSRDSTPTNSRSPSPEFPNKNPTIYHSLSRKEVARSAPIKRTESLCTLPRKDSKFKLPELKDPIKEFYCKTRQQYINTSGNPRYQELIQYTNLLVEIFDNPQYNNDKNRHLLNHIRSRVQEWNNNYEINLDCLLEIKELLVGLEKQEVKKQKFRLFKFK</sequence>
<feature type="compositionally biased region" description="Polar residues" evidence="1">
    <location>
        <begin position="43"/>
        <end position="57"/>
    </location>
</feature>
<proteinExistence type="predicted"/>